<feature type="chain" id="PRO_5006945813" evidence="1">
    <location>
        <begin position="18"/>
        <end position="525"/>
    </location>
</feature>
<keyword evidence="1" id="KW-0732">Signal</keyword>
<accession>A0A0X1KU70</accession>
<organism evidence="2 3">
    <name type="scientific">Pseudothermotoga hypogea DSM 11164 = NBRC 106472</name>
    <dbReference type="NCBI Taxonomy" id="1123384"/>
    <lineage>
        <taxon>Bacteria</taxon>
        <taxon>Thermotogati</taxon>
        <taxon>Thermotogota</taxon>
        <taxon>Thermotogae</taxon>
        <taxon>Thermotogales</taxon>
        <taxon>Thermotogaceae</taxon>
        <taxon>Pseudothermotoga</taxon>
    </lineage>
</organism>
<dbReference type="EMBL" id="CP007141">
    <property type="protein sequence ID" value="AJC74805.1"/>
    <property type="molecule type" value="Genomic_DNA"/>
</dbReference>
<protein>
    <submittedName>
        <fullName evidence="2">Uncharacterized protein</fullName>
    </submittedName>
</protein>
<dbReference type="RefSeq" id="WP_031504487.1">
    <property type="nucleotide sequence ID" value="NC_022795.1"/>
</dbReference>
<evidence type="ECO:0000313" key="3">
    <source>
        <dbReference type="Proteomes" id="UP000077469"/>
    </source>
</evidence>
<evidence type="ECO:0000313" key="2">
    <source>
        <dbReference type="EMBL" id="AJC74805.1"/>
    </source>
</evidence>
<dbReference type="OrthoDB" id="43161at2"/>
<name>A0A0X1KU70_9THEM</name>
<feature type="signal peptide" evidence="1">
    <location>
        <begin position="1"/>
        <end position="17"/>
    </location>
</feature>
<dbReference type="PaxDb" id="1123384-AJ81_06815"/>
<gene>
    <name evidence="2" type="ORF">AJ81_06815</name>
</gene>
<dbReference type="KEGG" id="phy:AJ81_06815"/>
<evidence type="ECO:0000256" key="1">
    <source>
        <dbReference type="SAM" id="SignalP"/>
    </source>
</evidence>
<sequence length="525" mass="58241">MRNLTLFLLFTSCLVLAAVSYQFKNSQLLIVGLETYDEVELEIDGKKVILPVSQLNIPWRKNYNTTLVLTPIKNGVRASPVRLYIDASKDRAPKVRLKVPSYYVPLGKLTLEVFAEDDWDDPESLRYNVYLDGVRIDPPKGGKLLLDTFFMHSGERRLRIVCRDSGSNVVDQTYRFFVVPTPPRPPQFSQGRIVSDRTHRVYIVQDGSIETYETKSSNLEEQLAFVCDLDAASNESIPVLYYKEMEFLQHQNPILMNLNDSCSLSSEHTVFGRVVVPPEQTVILKAGSTLRINSGCELIVRGTLLLERGAKVTGSGNLLVVESGKLIATGATIETNVSVDGATTLWLSDVDLSKAKLEINRSFLTALKNVKASQMIIDNVRKLWIDSSNFGTLELLNCGDAIIMNSKMSQLKVSRGSRVRMYSCSIYSTKTAVSVSDLSILETIDSWISGKIGVNVENFSKLRVRSTQINADTAVVASGYSVIDSFASVLAGTKALQLRDAKFTFSKTQVLGGTEKFGLVEVNEK</sequence>
<dbReference type="PATRIC" id="fig|1123384.7.peg.1370"/>
<dbReference type="AlphaFoldDB" id="A0A0X1KU70"/>
<dbReference type="STRING" id="1123384.AJ81_06815"/>
<keyword evidence="3" id="KW-1185">Reference proteome</keyword>
<reference evidence="2 3" key="1">
    <citation type="submission" date="2014-01" db="EMBL/GenBank/DDBJ databases">
        <title>Genome sequencing of Thermotog hypogea.</title>
        <authorList>
            <person name="Zhang X."/>
            <person name="Alvare G."/>
            <person name="Fristensky B."/>
            <person name="Chen L."/>
            <person name="Suen T."/>
            <person name="Chen Q."/>
            <person name="Ma K."/>
        </authorList>
    </citation>
    <scope>NUCLEOTIDE SEQUENCE [LARGE SCALE GENOMIC DNA]</scope>
    <source>
        <strain evidence="2 3">DSM 11164</strain>
    </source>
</reference>
<dbReference type="Proteomes" id="UP000077469">
    <property type="component" value="Chromosome"/>
</dbReference>
<proteinExistence type="predicted"/>